<sequence length="70" mass="8351">MFIELTTEVGQFENRMFMVRVKDIKSVTELSEVYTPRCEILTYNNEVYKVKESYSDIKDQIEEALNTYKV</sequence>
<evidence type="ECO:0000313" key="1">
    <source>
        <dbReference type="EMBL" id="AGK86890.1"/>
    </source>
</evidence>
<gene>
    <name evidence="1" type="ORF">SIOphi_00410</name>
</gene>
<dbReference type="EMBL" id="KC699836">
    <property type="protein sequence ID" value="AGK86890.1"/>
    <property type="molecule type" value="Genomic_DNA"/>
</dbReference>
<organism evidence="1 2">
    <name type="scientific">Bacillus phage SIOphi</name>
    <dbReference type="NCBI Taxonomy" id="1285382"/>
    <lineage>
        <taxon>Viruses</taxon>
        <taxon>Duplodnaviria</taxon>
        <taxon>Heunggongvirae</taxon>
        <taxon>Uroviricota</taxon>
        <taxon>Caudoviricetes</taxon>
        <taxon>Herelleviridae</taxon>
        <taxon>Bastillevirinae</taxon>
        <taxon>Siophivirus</taxon>
        <taxon>Siophivirus SIOphi</taxon>
    </lineage>
</organism>
<reference evidence="1 2" key="1">
    <citation type="submission" date="2013-02" db="EMBL/GenBank/DDBJ databases">
        <authorList>
            <person name="Lukaszewicz M."/>
            <person name="Biegalska A."/>
            <person name="Krasowska A."/>
        </authorList>
    </citation>
    <scope>NUCLEOTIDE SEQUENCE [LARGE SCALE GENOMIC DNA]</scope>
</reference>
<dbReference type="Proteomes" id="UP000258501">
    <property type="component" value="Segment"/>
</dbReference>
<proteinExistence type="predicted"/>
<accession>R4JMN5</accession>
<keyword evidence="2" id="KW-1185">Reference proteome</keyword>
<evidence type="ECO:0000313" key="2">
    <source>
        <dbReference type="Proteomes" id="UP000258501"/>
    </source>
</evidence>
<protein>
    <submittedName>
        <fullName evidence="1">Uncharacterized protein</fullName>
    </submittedName>
</protein>
<name>R4JMN5_9CAUD</name>